<name>A0ABN0HFP7_RHILU</name>
<gene>
    <name evidence="2" type="ORF">C241_24910</name>
</gene>
<reference evidence="2 3" key="1">
    <citation type="journal article" date="2013" name="Genome Announc.">
        <title>Genome Sequence of Rhizobium lupini HPC(L) Isolated from Saline Desert Soil, Kutch (Gujarat).</title>
        <authorList>
            <person name="Agarwal L."/>
            <person name="Purohit H.J."/>
        </authorList>
    </citation>
    <scope>NUCLEOTIDE SEQUENCE [LARGE SCALE GENOMIC DNA]</scope>
    <source>
        <strain evidence="3">HPC(L)</strain>
    </source>
</reference>
<protein>
    <submittedName>
        <fullName evidence="2">Uncharacterized protein</fullName>
    </submittedName>
</protein>
<dbReference type="Proteomes" id="UP000017668">
    <property type="component" value="Unassembled WGS sequence"/>
</dbReference>
<evidence type="ECO:0000313" key="3">
    <source>
        <dbReference type="Proteomes" id="UP000017668"/>
    </source>
</evidence>
<sequence length="49" mass="4932">MPGAADAGAGKEPSGAGGTVETVWHPAGDEIRSSGEIDAVREFLSVYGE</sequence>
<keyword evidence="3" id="KW-1185">Reference proteome</keyword>
<feature type="region of interest" description="Disordered" evidence="1">
    <location>
        <begin position="1"/>
        <end position="22"/>
    </location>
</feature>
<proteinExistence type="predicted"/>
<evidence type="ECO:0000313" key="2">
    <source>
        <dbReference type="EMBL" id="EKJ93383.1"/>
    </source>
</evidence>
<dbReference type="EMBL" id="AMQQ01000042">
    <property type="protein sequence ID" value="EKJ93383.1"/>
    <property type="molecule type" value="Genomic_DNA"/>
</dbReference>
<organism evidence="2 3">
    <name type="scientific">Bradyrhizobium lupini HPC(L)</name>
    <dbReference type="NCBI Taxonomy" id="1229491"/>
    <lineage>
        <taxon>Bacteria</taxon>
        <taxon>Pseudomonadati</taxon>
        <taxon>Pseudomonadota</taxon>
        <taxon>Alphaproteobacteria</taxon>
        <taxon>Hyphomicrobiales</taxon>
        <taxon>Nitrobacteraceae</taxon>
        <taxon>Bradyrhizobium</taxon>
    </lineage>
</organism>
<comment type="caution">
    <text evidence="2">The sequence shown here is derived from an EMBL/GenBank/DDBJ whole genome shotgun (WGS) entry which is preliminary data.</text>
</comment>
<evidence type="ECO:0000256" key="1">
    <source>
        <dbReference type="SAM" id="MobiDB-lite"/>
    </source>
</evidence>
<accession>A0ABN0HFP7</accession>